<dbReference type="PANTHER" id="PTHR22916">
    <property type="entry name" value="GLYCOSYLTRANSFERASE"/>
    <property type="match status" value="1"/>
</dbReference>
<dbReference type="AlphaFoldDB" id="X1SDD9"/>
<dbReference type="EMBL" id="BARW01006528">
    <property type="protein sequence ID" value="GAI77161.1"/>
    <property type="molecule type" value="Genomic_DNA"/>
</dbReference>
<dbReference type="InterPro" id="IPR029044">
    <property type="entry name" value="Nucleotide-diphossugar_trans"/>
</dbReference>
<reference evidence="2" key="1">
    <citation type="journal article" date="2014" name="Front. Microbiol.">
        <title>High frequency of phylogenetically diverse reductive dehalogenase-homologous genes in deep subseafloor sedimentary metagenomes.</title>
        <authorList>
            <person name="Kawai M."/>
            <person name="Futagami T."/>
            <person name="Toyoda A."/>
            <person name="Takaki Y."/>
            <person name="Nishi S."/>
            <person name="Hori S."/>
            <person name="Arai W."/>
            <person name="Tsubouchi T."/>
            <person name="Morono Y."/>
            <person name="Uchiyama I."/>
            <person name="Ito T."/>
            <person name="Fujiyama A."/>
            <person name="Inagaki F."/>
            <person name="Takami H."/>
        </authorList>
    </citation>
    <scope>NUCLEOTIDE SEQUENCE</scope>
    <source>
        <strain evidence="2">Expedition CK06-06</strain>
    </source>
</reference>
<accession>X1SDD9</accession>
<evidence type="ECO:0000259" key="1">
    <source>
        <dbReference type="Pfam" id="PF00535"/>
    </source>
</evidence>
<protein>
    <recommendedName>
        <fullName evidence="1">Glycosyltransferase 2-like domain-containing protein</fullName>
    </recommendedName>
</protein>
<dbReference type="Pfam" id="PF00535">
    <property type="entry name" value="Glycos_transf_2"/>
    <property type="match status" value="1"/>
</dbReference>
<name>X1SDD9_9ZZZZ</name>
<evidence type="ECO:0000313" key="2">
    <source>
        <dbReference type="EMBL" id="GAI77161.1"/>
    </source>
</evidence>
<sequence>MCNKPLISIGLPVFNGEKYLDETLNSIMTQTYFNFELIISDNASTDLTQQICRSYEAKDNRIKYYRNKKNIGASKNFNLVYKLSSGEYFKWAAHDDILDPNFLYRCLKVLEGDPSIALCYSKTGIIDESGRLIGAYEYTRKINSQKTYERFGNLLGFSHPTYAIFGLIPSNVLSRTQLISNYIGSDRNLLAEISLLGRLYEIPENLIFIRKHSRSYSYIYDKFPRLRITWWDPMITRRIIYTTNVIEFFKSIGNIQLNWFERLLCYAYLVRWFILEGWPKIYEDIETTFLGRSILAHRVASELENFNLKVKRIRFLR</sequence>
<proteinExistence type="predicted"/>
<gene>
    <name evidence="2" type="ORF">S12H4_13718</name>
</gene>
<feature type="domain" description="Glycosyltransferase 2-like" evidence="1">
    <location>
        <begin position="8"/>
        <end position="160"/>
    </location>
</feature>
<dbReference type="PANTHER" id="PTHR22916:SF56">
    <property type="entry name" value="GLYCOSYL TRANSFERASE"/>
    <property type="match status" value="1"/>
</dbReference>
<organism evidence="2">
    <name type="scientific">marine sediment metagenome</name>
    <dbReference type="NCBI Taxonomy" id="412755"/>
    <lineage>
        <taxon>unclassified sequences</taxon>
        <taxon>metagenomes</taxon>
        <taxon>ecological metagenomes</taxon>
    </lineage>
</organism>
<dbReference type="Gene3D" id="3.90.550.10">
    <property type="entry name" value="Spore Coat Polysaccharide Biosynthesis Protein SpsA, Chain A"/>
    <property type="match status" value="1"/>
</dbReference>
<dbReference type="InterPro" id="IPR001173">
    <property type="entry name" value="Glyco_trans_2-like"/>
</dbReference>
<dbReference type="SUPFAM" id="SSF53448">
    <property type="entry name" value="Nucleotide-diphospho-sugar transferases"/>
    <property type="match status" value="1"/>
</dbReference>
<comment type="caution">
    <text evidence="2">The sequence shown here is derived from an EMBL/GenBank/DDBJ whole genome shotgun (WGS) entry which is preliminary data.</text>
</comment>